<keyword evidence="7" id="KW-1185">Reference proteome</keyword>
<dbReference type="InterPro" id="IPR036271">
    <property type="entry name" value="Tet_transcr_reg_TetR-rel_C_sf"/>
</dbReference>
<evidence type="ECO:0000313" key="7">
    <source>
        <dbReference type="Proteomes" id="UP000093391"/>
    </source>
</evidence>
<evidence type="ECO:0000313" key="6">
    <source>
        <dbReference type="EMBL" id="AOA57644.1"/>
    </source>
</evidence>
<dbReference type="SUPFAM" id="SSF46689">
    <property type="entry name" value="Homeodomain-like"/>
    <property type="match status" value="1"/>
</dbReference>
<dbReference type="PANTHER" id="PTHR47506:SF6">
    <property type="entry name" value="HTH-TYPE TRANSCRIPTIONAL REPRESSOR NEMR"/>
    <property type="match status" value="1"/>
</dbReference>
<dbReference type="Pfam" id="PF00440">
    <property type="entry name" value="TetR_N"/>
    <property type="match status" value="1"/>
</dbReference>
<dbReference type="PROSITE" id="PS50977">
    <property type="entry name" value="HTH_TETR_2"/>
    <property type="match status" value="1"/>
</dbReference>
<gene>
    <name evidence="6" type="ORF">BFG52_04255</name>
</gene>
<accession>A0A1B2LXG6</accession>
<evidence type="ECO:0000259" key="5">
    <source>
        <dbReference type="PROSITE" id="PS50977"/>
    </source>
</evidence>
<keyword evidence="3" id="KW-0804">Transcription</keyword>
<dbReference type="InterPro" id="IPR009057">
    <property type="entry name" value="Homeodomain-like_sf"/>
</dbReference>
<dbReference type="GO" id="GO:0003677">
    <property type="term" value="F:DNA binding"/>
    <property type="evidence" value="ECO:0007669"/>
    <property type="project" value="UniProtKB-UniRule"/>
</dbReference>
<keyword evidence="1" id="KW-0805">Transcription regulation</keyword>
<dbReference type="PRINTS" id="PR00455">
    <property type="entry name" value="HTHTETR"/>
</dbReference>
<proteinExistence type="predicted"/>
<dbReference type="KEGG" id="ala:BFG52_04255"/>
<organism evidence="6 7">
    <name type="scientific">Acinetobacter larvae</name>
    <dbReference type="NCBI Taxonomy" id="1789224"/>
    <lineage>
        <taxon>Bacteria</taxon>
        <taxon>Pseudomonadati</taxon>
        <taxon>Pseudomonadota</taxon>
        <taxon>Gammaproteobacteria</taxon>
        <taxon>Moraxellales</taxon>
        <taxon>Moraxellaceae</taxon>
        <taxon>Acinetobacter</taxon>
    </lineage>
</organism>
<dbReference type="InterPro" id="IPR001647">
    <property type="entry name" value="HTH_TetR"/>
</dbReference>
<evidence type="ECO:0000256" key="1">
    <source>
        <dbReference type="ARBA" id="ARBA00023015"/>
    </source>
</evidence>
<dbReference type="OrthoDB" id="116240at2"/>
<reference evidence="6 7" key="1">
    <citation type="submission" date="2016-08" db="EMBL/GenBank/DDBJ databases">
        <authorList>
            <person name="Seilhamer J.J."/>
        </authorList>
    </citation>
    <scope>NUCLEOTIDE SEQUENCE [LARGE SCALE GENOMIC DNA]</scope>
    <source>
        <strain evidence="6 7">BRTC-1</strain>
    </source>
</reference>
<dbReference type="Proteomes" id="UP000093391">
    <property type="component" value="Chromosome"/>
</dbReference>
<sequence>MQKSTEKILSTAEQLFNQHSFSSVGVDLIRDQSGCSKTTLYKHFKNKHYLIQTVLKQRHQRWQAAILASIAGQHGLAALKALYDWHISWFQQADFKGCLFVRAVAESMPQDREITAIAQAHKQWIQQQIILYCQQLGADLNVAQCYYLLLEGMINEALMNGISPQVATQQWQMLEYLLQAKSTS</sequence>
<evidence type="ECO:0000256" key="3">
    <source>
        <dbReference type="ARBA" id="ARBA00023163"/>
    </source>
</evidence>
<feature type="domain" description="HTH tetR-type" evidence="5">
    <location>
        <begin position="2"/>
        <end position="62"/>
    </location>
</feature>
<dbReference type="PANTHER" id="PTHR47506">
    <property type="entry name" value="TRANSCRIPTIONAL REGULATORY PROTEIN"/>
    <property type="match status" value="1"/>
</dbReference>
<keyword evidence="2 4" id="KW-0238">DNA-binding</keyword>
<dbReference type="EMBL" id="CP016895">
    <property type="protein sequence ID" value="AOA57644.1"/>
    <property type="molecule type" value="Genomic_DNA"/>
</dbReference>
<protein>
    <submittedName>
        <fullName evidence="6">TetR family transcriptional regulator</fullName>
    </submittedName>
</protein>
<feature type="DNA-binding region" description="H-T-H motif" evidence="4">
    <location>
        <begin position="25"/>
        <end position="44"/>
    </location>
</feature>
<evidence type="ECO:0000256" key="4">
    <source>
        <dbReference type="PROSITE-ProRule" id="PRU00335"/>
    </source>
</evidence>
<dbReference type="RefSeq" id="WP_067553004.1">
    <property type="nucleotide sequence ID" value="NZ_CP016895.1"/>
</dbReference>
<evidence type="ECO:0000256" key="2">
    <source>
        <dbReference type="ARBA" id="ARBA00023125"/>
    </source>
</evidence>
<name>A0A1B2LXG6_9GAMM</name>
<dbReference type="SUPFAM" id="SSF48498">
    <property type="entry name" value="Tetracyclin repressor-like, C-terminal domain"/>
    <property type="match status" value="1"/>
</dbReference>
<dbReference type="Gene3D" id="1.10.357.10">
    <property type="entry name" value="Tetracycline Repressor, domain 2"/>
    <property type="match status" value="1"/>
</dbReference>
<dbReference type="AlphaFoldDB" id="A0A1B2LXG6"/>